<reference evidence="2" key="1">
    <citation type="submission" date="2017-01" db="EMBL/GenBank/DDBJ databases">
        <authorList>
            <person name="Mah S.A."/>
            <person name="Swanson W.J."/>
            <person name="Moy G.W."/>
            <person name="Vacquier V.D."/>
        </authorList>
    </citation>
    <scope>NUCLEOTIDE SEQUENCE [LARGE SCALE GENOMIC DNA]</scope>
    <source>
        <strain evidence="2">124861</strain>
    </source>
</reference>
<dbReference type="EMBL" id="MTAB01000002">
    <property type="protein sequence ID" value="OSI25039.1"/>
    <property type="molecule type" value="Genomic_DNA"/>
</dbReference>
<dbReference type="Proteomes" id="UP000193303">
    <property type="component" value="Unassembled WGS sequence"/>
</dbReference>
<dbReference type="PIRSF" id="PIRSF015278">
    <property type="entry name" value="UCP015278"/>
    <property type="match status" value="1"/>
</dbReference>
<organism evidence="1 2">
    <name type="scientific">Neisseria dumasiana</name>
    <dbReference type="NCBI Taxonomy" id="1931275"/>
    <lineage>
        <taxon>Bacteria</taxon>
        <taxon>Pseudomonadati</taxon>
        <taxon>Pseudomonadota</taxon>
        <taxon>Betaproteobacteria</taxon>
        <taxon>Neisseriales</taxon>
        <taxon>Neisseriaceae</taxon>
        <taxon>Neisseria</taxon>
    </lineage>
</organism>
<sequence length="169" mass="19932">MMDYLTDDLIGLSWDDIKFGYDNKYLGWHDVVNFAKANLKNFPENNLINELAFLTKANAFEVGLILEKLSPNFSHDNYDKGRWLYIILKKLYESKDSFNDPLEEVEKIYGDFDYPEEIESFVRYMPAHNNEEGWLLQRKEDCIQRIYNNWANYLEEKQACLCGNSVSGN</sequence>
<dbReference type="Pfam" id="PF10004">
    <property type="entry name" value="DUF2247"/>
    <property type="match status" value="1"/>
</dbReference>
<protein>
    <recommendedName>
        <fullName evidence="3">DUF2247 domain-containing protein</fullName>
    </recommendedName>
</protein>
<proteinExistence type="predicted"/>
<name>A0A1X3DL73_9NEIS</name>
<dbReference type="RefSeq" id="WP_085357794.1">
    <property type="nucleotide sequence ID" value="NZ_MTAB01000002.1"/>
</dbReference>
<accession>A0A1X3DL73</accession>
<dbReference type="OrthoDB" id="8480728at2"/>
<dbReference type="InterPro" id="IPR016630">
    <property type="entry name" value="UCP015278"/>
</dbReference>
<dbReference type="AlphaFoldDB" id="A0A1X3DL73"/>
<evidence type="ECO:0000313" key="1">
    <source>
        <dbReference type="EMBL" id="OSI25039.1"/>
    </source>
</evidence>
<evidence type="ECO:0008006" key="3">
    <source>
        <dbReference type="Google" id="ProtNLM"/>
    </source>
</evidence>
<comment type="caution">
    <text evidence="1">The sequence shown here is derived from an EMBL/GenBank/DDBJ whole genome shotgun (WGS) entry which is preliminary data.</text>
</comment>
<evidence type="ECO:0000313" key="2">
    <source>
        <dbReference type="Proteomes" id="UP000193303"/>
    </source>
</evidence>
<gene>
    <name evidence="1" type="ORF">BV912_01285</name>
</gene>